<keyword evidence="7" id="KW-0812">Transmembrane</keyword>
<name>A0AAW2K6Z6_9LAMI</name>
<dbReference type="GO" id="GO:0009507">
    <property type="term" value="C:chloroplast"/>
    <property type="evidence" value="ECO:0007669"/>
    <property type="project" value="UniProtKB-SubCell"/>
</dbReference>
<gene>
    <name evidence="8" type="ORF">Scaly_3040600</name>
</gene>
<sequence length="193" mass="21577">MDSSMCSSTPDPEMWIIQGTLACVLLLFEPGFETKLLLRRIDGAIQVRSNVDPTFYSLVGSGRSGGDHHGSSLLENPYIPYQCMDSYLSSTGLGLEKAAINRIFLTLPSRNEGGEILFPFRRERSNQAVRLIGRRKICRSCFNIIKIPRCVNVEYYMETFKDNRSINLYKGKKHASSPHGKQGRLNGKVGKAG</sequence>
<feature type="region of interest" description="Disordered" evidence="6">
    <location>
        <begin position="171"/>
        <end position="193"/>
    </location>
</feature>
<evidence type="ECO:0000313" key="8">
    <source>
        <dbReference type="EMBL" id="KAL0302158.1"/>
    </source>
</evidence>
<evidence type="ECO:0000256" key="7">
    <source>
        <dbReference type="SAM" id="Phobius"/>
    </source>
</evidence>
<evidence type="ECO:0000256" key="5">
    <source>
        <dbReference type="ARBA" id="ARBA00022640"/>
    </source>
</evidence>
<keyword evidence="7" id="KW-0472">Membrane</keyword>
<comment type="similarity">
    <text evidence="2">Belongs to the ycf68 family.</text>
</comment>
<dbReference type="AlphaFoldDB" id="A0AAW2K6Z6"/>
<feature type="transmembrane region" description="Helical" evidence="7">
    <location>
        <begin position="15"/>
        <end position="32"/>
    </location>
</feature>
<keyword evidence="7" id="KW-1133">Transmembrane helix</keyword>
<keyword evidence="5" id="KW-0934">Plastid</keyword>
<organism evidence="8">
    <name type="scientific">Sesamum calycinum</name>
    <dbReference type="NCBI Taxonomy" id="2727403"/>
    <lineage>
        <taxon>Eukaryota</taxon>
        <taxon>Viridiplantae</taxon>
        <taxon>Streptophyta</taxon>
        <taxon>Embryophyta</taxon>
        <taxon>Tracheophyta</taxon>
        <taxon>Spermatophyta</taxon>
        <taxon>Magnoliopsida</taxon>
        <taxon>eudicotyledons</taxon>
        <taxon>Gunneridae</taxon>
        <taxon>Pentapetalae</taxon>
        <taxon>asterids</taxon>
        <taxon>lamiids</taxon>
        <taxon>Lamiales</taxon>
        <taxon>Pedaliaceae</taxon>
        <taxon>Sesamum</taxon>
    </lineage>
</organism>
<comment type="subcellular location">
    <subcellularLocation>
        <location evidence="1">Plastid</location>
        <location evidence="1">Chloroplast</location>
    </subcellularLocation>
</comment>
<reference evidence="8" key="2">
    <citation type="journal article" date="2024" name="Plant">
        <title>Genomic evolution and insights into agronomic trait innovations of Sesamum species.</title>
        <authorList>
            <person name="Miao H."/>
            <person name="Wang L."/>
            <person name="Qu L."/>
            <person name="Liu H."/>
            <person name="Sun Y."/>
            <person name="Le M."/>
            <person name="Wang Q."/>
            <person name="Wei S."/>
            <person name="Zheng Y."/>
            <person name="Lin W."/>
            <person name="Duan Y."/>
            <person name="Cao H."/>
            <person name="Xiong S."/>
            <person name="Wang X."/>
            <person name="Wei L."/>
            <person name="Li C."/>
            <person name="Ma Q."/>
            <person name="Ju M."/>
            <person name="Zhao R."/>
            <person name="Li G."/>
            <person name="Mu C."/>
            <person name="Tian Q."/>
            <person name="Mei H."/>
            <person name="Zhang T."/>
            <person name="Gao T."/>
            <person name="Zhang H."/>
        </authorList>
    </citation>
    <scope>NUCLEOTIDE SEQUENCE</scope>
    <source>
        <strain evidence="8">KEN8</strain>
    </source>
</reference>
<reference evidence="8" key="1">
    <citation type="submission" date="2020-06" db="EMBL/GenBank/DDBJ databases">
        <authorList>
            <person name="Li T."/>
            <person name="Hu X."/>
            <person name="Zhang T."/>
            <person name="Song X."/>
            <person name="Zhang H."/>
            <person name="Dai N."/>
            <person name="Sheng W."/>
            <person name="Hou X."/>
            <person name="Wei L."/>
        </authorList>
    </citation>
    <scope>NUCLEOTIDE SEQUENCE</scope>
    <source>
        <strain evidence="8">KEN8</strain>
        <tissue evidence="8">Leaf</tissue>
    </source>
</reference>
<dbReference type="EMBL" id="JACGWM010000615">
    <property type="protein sequence ID" value="KAL0302158.1"/>
    <property type="molecule type" value="Genomic_DNA"/>
</dbReference>
<evidence type="ECO:0000256" key="4">
    <source>
        <dbReference type="ARBA" id="ARBA00022528"/>
    </source>
</evidence>
<evidence type="ECO:0000256" key="6">
    <source>
        <dbReference type="SAM" id="MobiDB-lite"/>
    </source>
</evidence>
<keyword evidence="4" id="KW-0150">Chloroplast</keyword>
<comment type="caution">
    <text evidence="8">The sequence shown here is derived from an EMBL/GenBank/DDBJ whole genome shotgun (WGS) entry which is preliminary data.</text>
</comment>
<dbReference type="InterPro" id="IPR022546">
    <property type="entry name" value="Uncharacterised_Ycf68"/>
</dbReference>
<evidence type="ECO:0000256" key="1">
    <source>
        <dbReference type="ARBA" id="ARBA00004229"/>
    </source>
</evidence>
<proteinExistence type="inferred from homology"/>
<evidence type="ECO:0000256" key="2">
    <source>
        <dbReference type="ARBA" id="ARBA00007638"/>
    </source>
</evidence>
<protein>
    <recommendedName>
        <fullName evidence="3">Uncharacterized protein ycf68</fullName>
    </recommendedName>
</protein>
<dbReference type="PANTHER" id="PTHR34890">
    <property type="entry name" value="ORF16-LACZ FUSION PROTEIN-RELATED"/>
    <property type="match status" value="1"/>
</dbReference>
<dbReference type="Pfam" id="PF10839">
    <property type="entry name" value="DUF2647"/>
    <property type="match status" value="1"/>
</dbReference>
<accession>A0AAW2K6Z6</accession>
<evidence type="ECO:0000256" key="3">
    <source>
        <dbReference type="ARBA" id="ARBA00021456"/>
    </source>
</evidence>